<accession>A0A3G1KWL5</accession>
<proteinExistence type="predicted"/>
<keyword evidence="3" id="KW-1185">Reference proteome</keyword>
<dbReference type="RefSeq" id="WP_214658763.1">
    <property type="nucleotide sequence ID" value="NZ_CP017634.1"/>
</dbReference>
<evidence type="ECO:0008006" key="4">
    <source>
        <dbReference type="Google" id="ProtNLM"/>
    </source>
</evidence>
<dbReference type="InterPro" id="IPR009091">
    <property type="entry name" value="RCC1/BLIP-II"/>
</dbReference>
<feature type="signal peptide" evidence="1">
    <location>
        <begin position="1"/>
        <end position="32"/>
    </location>
</feature>
<reference evidence="2 3" key="1">
    <citation type="submission" date="2016-10" db="EMBL/GenBank/DDBJ databases">
        <title>Complete Genome Sequence of Peptococcaceae strain DCMF.</title>
        <authorList>
            <person name="Edwards R.J."/>
            <person name="Holland S.I."/>
            <person name="Deshpande N.P."/>
            <person name="Wong Y.K."/>
            <person name="Ertan H."/>
            <person name="Manefield M."/>
            <person name="Russell T.L."/>
            <person name="Lee M.J."/>
        </authorList>
    </citation>
    <scope>NUCLEOTIDE SEQUENCE [LARGE SCALE GENOMIC DNA]</scope>
    <source>
        <strain evidence="2 3">DCMF</strain>
    </source>
</reference>
<evidence type="ECO:0000313" key="3">
    <source>
        <dbReference type="Proteomes" id="UP000323521"/>
    </source>
</evidence>
<organism evidence="2 3">
    <name type="scientific">Formimonas warabiya</name>
    <dbReference type="NCBI Taxonomy" id="1761012"/>
    <lineage>
        <taxon>Bacteria</taxon>
        <taxon>Bacillati</taxon>
        <taxon>Bacillota</taxon>
        <taxon>Clostridia</taxon>
        <taxon>Eubacteriales</taxon>
        <taxon>Peptococcaceae</taxon>
        <taxon>Candidatus Formimonas</taxon>
    </lineage>
</organism>
<dbReference type="PANTHER" id="PTHR45982:SF1">
    <property type="entry name" value="REGULATOR OF CHROMOSOME CONDENSATION"/>
    <property type="match status" value="1"/>
</dbReference>
<dbReference type="Pfam" id="PF13540">
    <property type="entry name" value="RCC1_2"/>
    <property type="match status" value="3"/>
</dbReference>
<dbReference type="SUPFAM" id="SSF50985">
    <property type="entry name" value="RCC1/BLIP-II"/>
    <property type="match status" value="1"/>
</dbReference>
<name>A0A3G1KWL5_FORW1</name>
<dbReference type="PROSITE" id="PS50012">
    <property type="entry name" value="RCC1_3"/>
    <property type="match status" value="1"/>
</dbReference>
<dbReference type="InterPro" id="IPR051553">
    <property type="entry name" value="Ran_GTPase-activating"/>
</dbReference>
<protein>
    <recommendedName>
        <fullName evidence="4">Cadherin-like beta sandwich domain-containing protein</fullName>
    </recommendedName>
</protein>
<dbReference type="PANTHER" id="PTHR45982">
    <property type="entry name" value="REGULATOR OF CHROMOSOME CONDENSATION"/>
    <property type="match status" value="1"/>
</dbReference>
<dbReference type="InterPro" id="IPR000408">
    <property type="entry name" value="Reg_chr_condens"/>
</dbReference>
<dbReference type="EMBL" id="CP017634">
    <property type="protein sequence ID" value="ATW26759.1"/>
    <property type="molecule type" value="Genomic_DNA"/>
</dbReference>
<dbReference type="Gene3D" id="2.130.10.30">
    <property type="entry name" value="Regulator of chromosome condensation 1/beta-lactamase-inhibitor protein II"/>
    <property type="match status" value="1"/>
</dbReference>
<dbReference type="AlphaFoldDB" id="A0A3G1KWL5"/>
<sequence length="1266" mass="139844">MKRTGKKVLLLNLLMFLAIAAAFYASPMSAGASETVSGAVYNSSSPDNQYGIESIPGYGEDSLLIKFNDTEVTKNYTYFYFENPHQVITFAYYLDPNTLPYNLEFSICQENQEIGFYYYGLFDTEDYYEVDLKEGLNRFSVQDNFGYLSAYINIVYIPPTANAQRRGEIMQAVIDADAQSVDEYSFLAAESTINAQLAIPYDNFEDKISLSGVSTPLSMDKYYNLLYTDQDSVQFNVEVNGSAKVFIDGVQAQSLNRAKATIPLTLSKYFTKIEVQYETTNKDYYFCIIKLPPGLDAEFYQDMGSKANAANDQCVDQASYDQNIADMELYMDQVINDLRIIRFTGLAGNQDFGQPYQIYATDQPSLKVSTFAKEPATIIFNGADIGSINGMWKEANLNLNNEGNVLEIQFGNEIYQIYLFALISQVRSEIKTALFSAAAESNAHLSDEADYEQAIDRLADIYNCNQEGKVKKLAAGYSHYLALLEDGTVVAWDQNGNLLDVPETANKVKDIGAGNDYSVALKEDGTLVAWGSIMTEVLNVPAGLNNVRTISAGPYFCLALKNDGTVVEWGPMISQLPAGLSQVKAISAGKYHALALKENGTVVGWGRNDYGEISIPAELTNIQAISAGEYLSLLLKADGTVAIIDYNYSSNYPAYLTGVKDIFCGDQDTNYAILTNGAVKRFTESALYSPYEIGDVAGNGKKARQIVATNNNYYQDPLILMEDGTVYSPQNHYQPILQSFIKKHASIGPVVISKSHSIFYFENPNQTLNLIFNSDCQVNFNGQLIKSFTNSSEAIPLVLLPGKNDLEMTFSNGVFSDIKKVAIFYLPPENGALFRQAVINQVIAADAASIDDNSFQNGINSILSLKILSLTELGYIINKPYAIRFSTAGQINLSYGFGGSLAVSVNGSPAVTSNALYGNIPISLNLGQNEIIVQYTKEGTQAYKISIFYLPSESSSVLRETVSKAIIAADGRAIDEASYQQEVAGIPSAKNLFFDYPTADLNRHFYIQYTESHYYHLGVVAYASAKVIQDFVEITSFSQDYQYLSFDLHNGVNNFEVQFGAGATPAVYKICVFRIPDDAEPGFRANISAAVAAAQQKSFDQNSYNMEIKGIIQRNKYVAFTNFTGSMDTNRKYRILYTEGSQLSIQCSTAERADVTMVKMSNGSSIDGSESYVVGASTGNFTIPLVEGRNVLQISFTEFGEVTTYYYAIFRGSSQFGSQTKNNIINAVINADNALVNNDGLTYTIKLADVSNTYFWNLNSNWFKWL</sequence>
<feature type="chain" id="PRO_5017921648" description="Cadherin-like beta sandwich domain-containing protein" evidence="1">
    <location>
        <begin position="33"/>
        <end position="1266"/>
    </location>
</feature>
<dbReference type="KEGG" id="fwa:DCMF_20100"/>
<evidence type="ECO:0000313" key="2">
    <source>
        <dbReference type="EMBL" id="ATW26759.1"/>
    </source>
</evidence>
<gene>
    <name evidence="2" type="ORF">DCMF_20100</name>
</gene>
<keyword evidence="1" id="KW-0732">Signal</keyword>
<dbReference type="Proteomes" id="UP000323521">
    <property type="component" value="Chromosome"/>
</dbReference>
<evidence type="ECO:0000256" key="1">
    <source>
        <dbReference type="SAM" id="SignalP"/>
    </source>
</evidence>
<dbReference type="PROSITE" id="PS00626">
    <property type="entry name" value="RCC1_2"/>
    <property type="match status" value="1"/>
</dbReference>